<reference evidence="3 4" key="1">
    <citation type="submission" date="2018-11" db="EMBL/GenBank/DDBJ databases">
        <title>Genomic Encyclopedia of Type Strains, Phase IV (KMG-IV): sequencing the most valuable type-strain genomes for metagenomic binning, comparative biology and taxonomic classification.</title>
        <authorList>
            <person name="Goeker M."/>
        </authorList>
    </citation>
    <scope>NUCLEOTIDE SEQUENCE [LARGE SCALE GENOMIC DNA]</scope>
    <source>
        <strain evidence="3 4">DSM 5900</strain>
    </source>
</reference>
<feature type="transmembrane region" description="Helical" evidence="1">
    <location>
        <begin position="142"/>
        <end position="161"/>
    </location>
</feature>
<dbReference type="PANTHER" id="PTHR22911:SF103">
    <property type="entry name" value="BLR2811 PROTEIN"/>
    <property type="match status" value="1"/>
</dbReference>
<feature type="transmembrane region" description="Helical" evidence="1">
    <location>
        <begin position="90"/>
        <end position="110"/>
    </location>
</feature>
<keyword evidence="1" id="KW-0472">Membrane</keyword>
<dbReference type="Proteomes" id="UP000278222">
    <property type="component" value="Unassembled WGS sequence"/>
</dbReference>
<feature type="transmembrane region" description="Helical" evidence="1">
    <location>
        <begin position="61"/>
        <end position="78"/>
    </location>
</feature>
<dbReference type="Pfam" id="PF00892">
    <property type="entry name" value="EamA"/>
    <property type="match status" value="2"/>
</dbReference>
<feature type="transmembrane region" description="Helical" evidence="1">
    <location>
        <begin position="223"/>
        <end position="245"/>
    </location>
</feature>
<dbReference type="AlphaFoldDB" id="A0A3N1MDM3"/>
<dbReference type="RefSeq" id="WP_123688555.1">
    <property type="nucleotide sequence ID" value="NZ_AP019700.1"/>
</dbReference>
<keyword evidence="4" id="KW-1185">Reference proteome</keyword>
<proteinExistence type="predicted"/>
<feature type="transmembrane region" description="Helical" evidence="1">
    <location>
        <begin position="24"/>
        <end position="49"/>
    </location>
</feature>
<feature type="domain" description="EamA" evidence="2">
    <location>
        <begin position="166"/>
        <end position="292"/>
    </location>
</feature>
<keyword evidence="1" id="KW-1133">Transmembrane helix</keyword>
<feature type="transmembrane region" description="Helical" evidence="1">
    <location>
        <begin position="252"/>
        <end position="273"/>
    </location>
</feature>
<name>A0A3N1MDM3_9PROT</name>
<dbReference type="EMBL" id="RJKX01000011">
    <property type="protein sequence ID" value="ROQ01831.1"/>
    <property type="molecule type" value="Genomic_DNA"/>
</dbReference>
<feature type="transmembrane region" description="Helical" evidence="1">
    <location>
        <begin position="279"/>
        <end position="297"/>
    </location>
</feature>
<feature type="transmembrane region" description="Helical" evidence="1">
    <location>
        <begin position="167"/>
        <end position="185"/>
    </location>
</feature>
<evidence type="ECO:0000313" key="4">
    <source>
        <dbReference type="Proteomes" id="UP000278222"/>
    </source>
</evidence>
<dbReference type="InterPro" id="IPR000620">
    <property type="entry name" value="EamA_dom"/>
</dbReference>
<feature type="transmembrane region" description="Helical" evidence="1">
    <location>
        <begin position="197"/>
        <end position="217"/>
    </location>
</feature>
<protein>
    <submittedName>
        <fullName evidence="3">Drug/metabolite transporter (DMT)-like permease</fullName>
    </submittedName>
</protein>
<dbReference type="PANTHER" id="PTHR22911">
    <property type="entry name" value="ACYL-MALONYL CONDENSING ENZYME-RELATED"/>
    <property type="match status" value="1"/>
</dbReference>
<feature type="transmembrane region" description="Helical" evidence="1">
    <location>
        <begin position="116"/>
        <end position="135"/>
    </location>
</feature>
<accession>A0A3N1MDM3</accession>
<dbReference type="InterPro" id="IPR037185">
    <property type="entry name" value="EmrE-like"/>
</dbReference>
<evidence type="ECO:0000256" key="1">
    <source>
        <dbReference type="SAM" id="Phobius"/>
    </source>
</evidence>
<comment type="caution">
    <text evidence="3">The sequence shown here is derived from an EMBL/GenBank/DDBJ whole genome shotgun (WGS) entry which is preliminary data.</text>
</comment>
<gene>
    <name evidence="3" type="ORF">EDC65_1018</name>
</gene>
<dbReference type="OrthoDB" id="9812899at2"/>
<feature type="domain" description="EamA" evidence="2">
    <location>
        <begin position="26"/>
        <end position="157"/>
    </location>
</feature>
<evidence type="ECO:0000313" key="3">
    <source>
        <dbReference type="EMBL" id="ROQ01831.1"/>
    </source>
</evidence>
<dbReference type="GO" id="GO:0016020">
    <property type="term" value="C:membrane"/>
    <property type="evidence" value="ECO:0007669"/>
    <property type="project" value="InterPro"/>
</dbReference>
<evidence type="ECO:0000259" key="2">
    <source>
        <dbReference type="Pfam" id="PF00892"/>
    </source>
</evidence>
<sequence>MSDNETRSGSDNEPQSDGERRGRLVGAAFMVLAGLLFITLDIIAKVMVAHYPVMQVTWGRYFFHLLPIVLLFAARGQFRMVRTTRPALQLVRSSLLLFASALFVLALRYMPLADVITLNHSSPLLVTALSVPLLAEKVGWRRWAAVIVGFVGVLVVVRPGFTEMHWAVVLPLMTATAMAFYNISTRMLAATDSPMTTIFYTGLVGTLVSTLWVPFVWAVPDLWGWAGLVAMGVLGFVGHLAYIHAFRHAAPAFLAPMSYLGLAWGTLAGWALFGQLPDLGTFIGMGIIAGSGLYIIYRESIRRRQRQP</sequence>
<keyword evidence="1" id="KW-0812">Transmembrane</keyword>
<organism evidence="3 4">
    <name type="scientific">Stella humosa</name>
    <dbReference type="NCBI Taxonomy" id="94"/>
    <lineage>
        <taxon>Bacteria</taxon>
        <taxon>Pseudomonadati</taxon>
        <taxon>Pseudomonadota</taxon>
        <taxon>Alphaproteobacteria</taxon>
        <taxon>Rhodospirillales</taxon>
        <taxon>Stellaceae</taxon>
        <taxon>Stella</taxon>
    </lineage>
</organism>
<dbReference type="SUPFAM" id="SSF103481">
    <property type="entry name" value="Multidrug resistance efflux transporter EmrE"/>
    <property type="match status" value="2"/>
</dbReference>